<dbReference type="InterPro" id="IPR011917">
    <property type="entry name" value="ABC_transpr_lipidA"/>
</dbReference>
<dbReference type="RefSeq" id="WP_231461544.1">
    <property type="nucleotide sequence ID" value="NZ_JAJOHW010000035.1"/>
</dbReference>
<evidence type="ECO:0000256" key="2">
    <source>
        <dbReference type="ARBA" id="ARBA00022448"/>
    </source>
</evidence>
<gene>
    <name evidence="14" type="primary">msbA</name>
    <name evidence="14" type="ORF">ACFO0R_02290</name>
</gene>
<organism evidence="14 15">
    <name type="scientific">Chromobacterium aquaticum</name>
    <dbReference type="NCBI Taxonomy" id="467180"/>
    <lineage>
        <taxon>Bacteria</taxon>
        <taxon>Pseudomonadati</taxon>
        <taxon>Pseudomonadota</taxon>
        <taxon>Betaproteobacteria</taxon>
        <taxon>Neisseriales</taxon>
        <taxon>Chromobacteriaceae</taxon>
        <taxon>Chromobacterium</taxon>
    </lineage>
</organism>
<dbReference type="PANTHER" id="PTHR43394">
    <property type="entry name" value="ATP-DEPENDENT PERMEASE MDL1, MITOCHONDRIAL"/>
    <property type="match status" value="1"/>
</dbReference>
<dbReference type="PROSITE" id="PS50929">
    <property type="entry name" value="ABC_TM1F"/>
    <property type="match status" value="1"/>
</dbReference>
<dbReference type="InterPro" id="IPR003439">
    <property type="entry name" value="ABC_transporter-like_ATP-bd"/>
</dbReference>
<dbReference type="InterPro" id="IPR017871">
    <property type="entry name" value="ABC_transporter-like_CS"/>
</dbReference>
<dbReference type="InterPro" id="IPR011527">
    <property type="entry name" value="ABC1_TM_dom"/>
</dbReference>
<evidence type="ECO:0000313" key="15">
    <source>
        <dbReference type="Proteomes" id="UP001595999"/>
    </source>
</evidence>
<protein>
    <submittedName>
        <fullName evidence="14">Lipid A export permease/ATP-binding protein MsbA</fullName>
    </submittedName>
</protein>
<feature type="transmembrane region" description="Helical" evidence="11">
    <location>
        <begin position="164"/>
        <end position="184"/>
    </location>
</feature>
<dbReference type="InterPro" id="IPR027417">
    <property type="entry name" value="P-loop_NTPase"/>
</dbReference>
<evidence type="ECO:0000256" key="6">
    <source>
        <dbReference type="ARBA" id="ARBA00022840"/>
    </source>
</evidence>
<keyword evidence="8 11" id="KW-1133">Transmembrane helix</keyword>
<evidence type="ECO:0000256" key="8">
    <source>
        <dbReference type="ARBA" id="ARBA00022989"/>
    </source>
</evidence>
<keyword evidence="4 11" id="KW-0812">Transmembrane</keyword>
<evidence type="ECO:0000259" key="13">
    <source>
        <dbReference type="PROSITE" id="PS50929"/>
    </source>
</evidence>
<dbReference type="PROSITE" id="PS50893">
    <property type="entry name" value="ABC_TRANSPORTER_2"/>
    <property type="match status" value="1"/>
</dbReference>
<keyword evidence="5" id="KW-0547">Nucleotide-binding</keyword>
<sequence length="586" mass="64526">MKHSLQSNWAIYRRLLGYLGRYWKVFLISLLSMTVAALTEPAFARLMKPLIDSGFVNRDPEAIAWVPLAIIGVFAVRGVTSFINEYTSSWLTGHLVQTLREQMFAKMLRLPVQYYADNQSGRLVSRVSYDVNQVTEAGFSVITVTVKDGVTAVSLLAWLLYIDWQLTLICLLVLPVVSLCMRVVGKRLRNLSRENQQNMALLTQVLGEGIDCQRVIKVYGGEARESRRFHQAAAAIRRNAVKQSAATSANTGLTQLMIACALAAILYFATLRAQGGAFTAGDFMSFLTAMMLLFAPVKRITGIAQAMQRGLAAAESVFEFLDLPEEPDHGHTALPSTRAKLSLSQVGFRYPSAERQILRDINLQVQPGETVALVGSSGSGKTTLVSLIPRFYDPDHGEIRLDDVRLQDIPLHELRRHIALVSQDVVLFNDSVAANIAYGVDEVSREALVEAARAANALEFIEAMPEGFDTLIGENGVRLSGGQRQRLAIARALLKNAPLLILDEATSALDTQSERLVQNALENLMKNRTTIVIAHRLSTIESADRIVVMHQGEIAEEGTHAQLIARAGLYAKLHSLQFKDEDAAEG</sequence>
<dbReference type="NCBIfam" id="TIGR02203">
    <property type="entry name" value="MsbA_lipidA"/>
    <property type="match status" value="1"/>
</dbReference>
<dbReference type="Gene3D" id="3.40.50.300">
    <property type="entry name" value="P-loop containing nucleotide triphosphate hydrolases"/>
    <property type="match status" value="1"/>
</dbReference>
<feature type="transmembrane region" description="Helical" evidence="11">
    <location>
        <begin position="276"/>
        <end position="297"/>
    </location>
</feature>
<dbReference type="SUPFAM" id="SSF52540">
    <property type="entry name" value="P-loop containing nucleoside triphosphate hydrolases"/>
    <property type="match status" value="1"/>
</dbReference>
<feature type="transmembrane region" description="Helical" evidence="11">
    <location>
        <begin position="63"/>
        <end position="83"/>
    </location>
</feature>
<name>A0ABV8ZL54_9NEIS</name>
<keyword evidence="9" id="KW-0445">Lipid transport</keyword>
<evidence type="ECO:0000256" key="4">
    <source>
        <dbReference type="ARBA" id="ARBA00022692"/>
    </source>
</evidence>
<keyword evidence="15" id="KW-1185">Reference proteome</keyword>
<keyword evidence="6" id="KW-0067">ATP-binding</keyword>
<dbReference type="CDD" id="cd18552">
    <property type="entry name" value="ABC_6TM_MsbA_like"/>
    <property type="match status" value="1"/>
</dbReference>
<reference evidence="15" key="1">
    <citation type="journal article" date="2019" name="Int. J. Syst. Evol. Microbiol.">
        <title>The Global Catalogue of Microorganisms (GCM) 10K type strain sequencing project: providing services to taxonomists for standard genome sequencing and annotation.</title>
        <authorList>
            <consortium name="The Broad Institute Genomics Platform"/>
            <consortium name="The Broad Institute Genome Sequencing Center for Infectious Disease"/>
            <person name="Wu L."/>
            <person name="Ma J."/>
        </authorList>
    </citation>
    <scope>NUCLEOTIDE SEQUENCE [LARGE SCALE GENOMIC DNA]</scope>
    <source>
        <strain evidence="15">CGMCC 4.7608</strain>
    </source>
</reference>
<evidence type="ECO:0000256" key="10">
    <source>
        <dbReference type="ARBA" id="ARBA00023136"/>
    </source>
</evidence>
<evidence type="ECO:0000313" key="14">
    <source>
        <dbReference type="EMBL" id="MFC4488438.1"/>
    </source>
</evidence>
<evidence type="ECO:0000259" key="12">
    <source>
        <dbReference type="PROSITE" id="PS50893"/>
    </source>
</evidence>
<proteinExistence type="predicted"/>
<feature type="domain" description="ABC transporter" evidence="12">
    <location>
        <begin position="341"/>
        <end position="576"/>
    </location>
</feature>
<dbReference type="Pfam" id="PF00664">
    <property type="entry name" value="ABC_membrane"/>
    <property type="match status" value="1"/>
</dbReference>
<accession>A0ABV8ZL54</accession>
<keyword evidence="3" id="KW-1003">Cell membrane</keyword>
<dbReference type="Proteomes" id="UP001595999">
    <property type="component" value="Unassembled WGS sequence"/>
</dbReference>
<dbReference type="InterPro" id="IPR039421">
    <property type="entry name" value="Type_1_exporter"/>
</dbReference>
<evidence type="ECO:0000256" key="5">
    <source>
        <dbReference type="ARBA" id="ARBA00022741"/>
    </source>
</evidence>
<dbReference type="Pfam" id="PF00005">
    <property type="entry name" value="ABC_tran"/>
    <property type="match status" value="1"/>
</dbReference>
<dbReference type="InterPro" id="IPR003593">
    <property type="entry name" value="AAA+_ATPase"/>
</dbReference>
<keyword evidence="7" id="KW-1278">Translocase</keyword>
<comment type="caution">
    <text evidence="14">The sequence shown here is derived from an EMBL/GenBank/DDBJ whole genome shotgun (WGS) entry which is preliminary data.</text>
</comment>
<feature type="domain" description="ABC transmembrane type-1" evidence="13">
    <location>
        <begin position="27"/>
        <end position="309"/>
    </location>
</feature>
<evidence type="ECO:0000256" key="9">
    <source>
        <dbReference type="ARBA" id="ARBA00023055"/>
    </source>
</evidence>
<evidence type="ECO:0000256" key="3">
    <source>
        <dbReference type="ARBA" id="ARBA00022475"/>
    </source>
</evidence>
<keyword evidence="2" id="KW-0813">Transport</keyword>
<dbReference type="PROSITE" id="PS00211">
    <property type="entry name" value="ABC_TRANSPORTER_1"/>
    <property type="match status" value="1"/>
</dbReference>
<dbReference type="EMBL" id="JBHSEK010000001">
    <property type="protein sequence ID" value="MFC4488438.1"/>
    <property type="molecule type" value="Genomic_DNA"/>
</dbReference>
<dbReference type="CDD" id="cd03251">
    <property type="entry name" value="ABCC_MsbA"/>
    <property type="match status" value="1"/>
</dbReference>
<dbReference type="SMART" id="SM00382">
    <property type="entry name" value="AAA"/>
    <property type="match status" value="1"/>
</dbReference>
<feature type="transmembrane region" description="Helical" evidence="11">
    <location>
        <begin position="252"/>
        <end position="270"/>
    </location>
</feature>
<dbReference type="InterPro" id="IPR036640">
    <property type="entry name" value="ABC1_TM_sf"/>
</dbReference>
<feature type="transmembrane region" description="Helical" evidence="11">
    <location>
        <begin position="22"/>
        <end position="43"/>
    </location>
</feature>
<evidence type="ECO:0000256" key="1">
    <source>
        <dbReference type="ARBA" id="ARBA00004651"/>
    </source>
</evidence>
<keyword evidence="10 11" id="KW-0472">Membrane</keyword>
<dbReference type="PANTHER" id="PTHR43394:SF1">
    <property type="entry name" value="ATP-BINDING CASSETTE SUB-FAMILY B MEMBER 10, MITOCHONDRIAL"/>
    <property type="match status" value="1"/>
</dbReference>
<dbReference type="Gene3D" id="1.20.1560.10">
    <property type="entry name" value="ABC transporter type 1, transmembrane domain"/>
    <property type="match status" value="1"/>
</dbReference>
<comment type="subcellular location">
    <subcellularLocation>
        <location evidence="1">Cell membrane</location>
        <topology evidence="1">Multi-pass membrane protein</topology>
    </subcellularLocation>
</comment>
<evidence type="ECO:0000256" key="11">
    <source>
        <dbReference type="SAM" id="Phobius"/>
    </source>
</evidence>
<dbReference type="SUPFAM" id="SSF90123">
    <property type="entry name" value="ABC transporter transmembrane region"/>
    <property type="match status" value="1"/>
</dbReference>
<evidence type="ECO:0000256" key="7">
    <source>
        <dbReference type="ARBA" id="ARBA00022967"/>
    </source>
</evidence>